<sequence length="76" mass="8302">MAIPVITEFVRKGTVRIIVYVYDDDEALVDATAVIVSVVNPSGTAVVDEQAMNKTATGTYEYFLVTTTAYRGRLPD</sequence>
<dbReference type="EMBL" id="LAZR01014143">
    <property type="protein sequence ID" value="KKM18790.1"/>
    <property type="molecule type" value="Genomic_DNA"/>
</dbReference>
<gene>
    <name evidence="1" type="ORF">LCGC14_1662120</name>
</gene>
<proteinExistence type="predicted"/>
<comment type="caution">
    <text evidence="1">The sequence shown here is derived from an EMBL/GenBank/DDBJ whole genome shotgun (WGS) entry which is preliminary data.</text>
</comment>
<organism evidence="1">
    <name type="scientific">marine sediment metagenome</name>
    <dbReference type="NCBI Taxonomy" id="412755"/>
    <lineage>
        <taxon>unclassified sequences</taxon>
        <taxon>metagenomes</taxon>
        <taxon>ecological metagenomes</taxon>
    </lineage>
</organism>
<name>A0A0F9KTU1_9ZZZZ</name>
<evidence type="ECO:0000313" key="1">
    <source>
        <dbReference type="EMBL" id="KKM18790.1"/>
    </source>
</evidence>
<dbReference type="AlphaFoldDB" id="A0A0F9KTU1"/>
<protein>
    <submittedName>
        <fullName evidence="1">Uncharacterized protein</fullName>
    </submittedName>
</protein>
<reference evidence="1" key="1">
    <citation type="journal article" date="2015" name="Nature">
        <title>Complex archaea that bridge the gap between prokaryotes and eukaryotes.</title>
        <authorList>
            <person name="Spang A."/>
            <person name="Saw J.H."/>
            <person name="Jorgensen S.L."/>
            <person name="Zaremba-Niedzwiedzka K."/>
            <person name="Martijn J."/>
            <person name="Lind A.E."/>
            <person name="van Eijk R."/>
            <person name="Schleper C."/>
            <person name="Guy L."/>
            <person name="Ettema T.J."/>
        </authorList>
    </citation>
    <scope>NUCLEOTIDE SEQUENCE</scope>
</reference>
<accession>A0A0F9KTU1</accession>